<name>G5JUD1_9STRE</name>
<dbReference type="InterPro" id="IPR047194">
    <property type="entry name" value="CwlT-like_lysozyme"/>
</dbReference>
<dbReference type="GO" id="GO:0009986">
    <property type="term" value="C:cell surface"/>
    <property type="evidence" value="ECO:0007669"/>
    <property type="project" value="UniProtKB-SubCell"/>
</dbReference>
<proteinExistence type="predicted"/>
<evidence type="ECO:0000313" key="3">
    <source>
        <dbReference type="EMBL" id="EHJ51566.1"/>
    </source>
</evidence>
<dbReference type="Pfam" id="PF13702">
    <property type="entry name" value="Lysozyme_like"/>
    <property type="match status" value="1"/>
</dbReference>
<feature type="domain" description="CwlT-like lysozyme" evidence="2">
    <location>
        <begin position="29"/>
        <end position="191"/>
    </location>
</feature>
<dbReference type="AlphaFoldDB" id="G5JUD1"/>
<comment type="subcellular location">
    <subcellularLocation>
        <location evidence="1">Cell surface</location>
    </subcellularLocation>
</comment>
<gene>
    <name evidence="3" type="ORF">STRMA_0672</name>
</gene>
<dbReference type="InterPro" id="IPR023346">
    <property type="entry name" value="Lysozyme-like_dom_sf"/>
</dbReference>
<dbReference type="Proteomes" id="UP000003573">
    <property type="component" value="Unassembled WGS sequence"/>
</dbReference>
<dbReference type="STRING" id="764298.STRMA_0672"/>
<comment type="caution">
    <text evidence="3">The sequence shown here is derived from an EMBL/GenBank/DDBJ whole genome shotgun (WGS) entry which is preliminary data.</text>
</comment>
<organism evidence="3 4">
    <name type="scientific">Streptococcus macacae NCTC 11558</name>
    <dbReference type="NCBI Taxonomy" id="764298"/>
    <lineage>
        <taxon>Bacteria</taxon>
        <taxon>Bacillati</taxon>
        <taxon>Bacillota</taxon>
        <taxon>Bacilli</taxon>
        <taxon>Lactobacillales</taxon>
        <taxon>Streptococcaceae</taxon>
        <taxon>Streptococcus</taxon>
    </lineage>
</organism>
<evidence type="ECO:0000313" key="4">
    <source>
        <dbReference type="Proteomes" id="UP000003573"/>
    </source>
</evidence>
<evidence type="ECO:0000256" key="1">
    <source>
        <dbReference type="ARBA" id="ARBA00004241"/>
    </source>
</evidence>
<sequence length="203" mass="22965">MKKKIISIVLLALLIFIAYRTFTTYQNVKNVLSYRTMVREVLDENDTTANENLVLAMIYTETKGQEEDLMQSSESSSGVKNTIRDSRESVRQGITVLSDNLEEAQKKKTDVWSAVQAYNFGKNYIGFISKNGGKNTIKLAKRYSKNVVAPSLGNKTGKTYRYFNAVALFYGGGELYKNGGNIYYAKQVSLNLLLIQFVSKFQR</sequence>
<protein>
    <submittedName>
        <fullName evidence="3">Pneumococcal vaccine antigen A family protein</fullName>
    </submittedName>
</protein>
<dbReference type="Gene3D" id="1.10.530.10">
    <property type="match status" value="1"/>
</dbReference>
<reference evidence="3 4" key="1">
    <citation type="journal article" date="2014" name="Int. J. Syst. Evol. Microbiol.">
        <title>Phylogenomics and the dynamic genome evolution of the genus Streptococcus.</title>
        <authorList>
            <consortium name="The Broad Institute Genome Sequencing Platform"/>
            <person name="Richards V.P."/>
            <person name="Palmer S.R."/>
            <person name="Pavinski Bitar P.D."/>
            <person name="Qin X."/>
            <person name="Weinstock G.M."/>
            <person name="Highlander S.K."/>
            <person name="Town C.D."/>
            <person name="Burne R.A."/>
            <person name="Stanhope M.J."/>
        </authorList>
    </citation>
    <scope>NUCLEOTIDE SEQUENCE [LARGE SCALE GENOMIC DNA]</scope>
    <source>
        <strain evidence="3 4">NCTC 11558</strain>
    </source>
</reference>
<dbReference type="OrthoDB" id="1654978at2"/>
<evidence type="ECO:0000259" key="2">
    <source>
        <dbReference type="Pfam" id="PF13702"/>
    </source>
</evidence>
<dbReference type="CDD" id="cd16891">
    <property type="entry name" value="CwlT-like"/>
    <property type="match status" value="1"/>
</dbReference>
<keyword evidence="4" id="KW-1185">Reference proteome</keyword>
<dbReference type="eggNOG" id="COG0741">
    <property type="taxonomic scope" value="Bacteria"/>
</dbReference>
<accession>G5JUD1</accession>
<dbReference type="EMBL" id="AEUW02000001">
    <property type="protein sequence ID" value="EHJ51566.1"/>
    <property type="molecule type" value="Genomic_DNA"/>
</dbReference>
<dbReference type="SUPFAM" id="SSF53955">
    <property type="entry name" value="Lysozyme-like"/>
    <property type="match status" value="1"/>
</dbReference>
<dbReference type="RefSeq" id="WP_003078548.1">
    <property type="nucleotide sequence ID" value="NZ_AEUW02000001.1"/>
</dbReference>